<evidence type="ECO:0000313" key="3">
    <source>
        <dbReference type="RefSeq" id="XP_012942413.1"/>
    </source>
</evidence>
<dbReference type="Proteomes" id="UP000694888">
    <property type="component" value="Unplaced"/>
</dbReference>
<name>A0ABM1A7M4_APLCA</name>
<proteinExistence type="predicted"/>
<feature type="transmembrane region" description="Helical" evidence="1">
    <location>
        <begin position="94"/>
        <end position="113"/>
    </location>
</feature>
<keyword evidence="1" id="KW-0812">Transmembrane</keyword>
<keyword evidence="1" id="KW-0472">Membrane</keyword>
<dbReference type="RefSeq" id="XP_012942413.1">
    <property type="nucleotide sequence ID" value="XM_013086959.2"/>
</dbReference>
<sequence>MCRVRDYITFPRCWRPAITYYYTWSWVWLFFLQEVEAKALRVPLPVHARRRRRYAYEDTHEWPADGSMDYDFEEEDEEKEGNLWEEVARNWQVVGVRLIFVLCGVCMLFMLLFCCCNVCCRVCCHSLRENCVPCGGALEYITSCYEDPNYKRAKNLAEMMGLKLDYATYMKIRDSHDLEAGGGFNPMGM</sequence>
<protein>
    <submittedName>
        <fullName evidence="3">Uncharacterized protein LOC106012835</fullName>
    </submittedName>
</protein>
<gene>
    <name evidence="3" type="primary">LOC106012835</name>
</gene>
<accession>A0ABM1A7M4</accession>
<keyword evidence="1" id="KW-1133">Transmembrane helix</keyword>
<reference evidence="3" key="1">
    <citation type="submission" date="2025-08" db="UniProtKB">
        <authorList>
            <consortium name="RefSeq"/>
        </authorList>
    </citation>
    <scope>IDENTIFICATION</scope>
</reference>
<evidence type="ECO:0000256" key="1">
    <source>
        <dbReference type="SAM" id="Phobius"/>
    </source>
</evidence>
<organism evidence="2 3">
    <name type="scientific">Aplysia californica</name>
    <name type="common">California sea hare</name>
    <dbReference type="NCBI Taxonomy" id="6500"/>
    <lineage>
        <taxon>Eukaryota</taxon>
        <taxon>Metazoa</taxon>
        <taxon>Spiralia</taxon>
        <taxon>Lophotrochozoa</taxon>
        <taxon>Mollusca</taxon>
        <taxon>Gastropoda</taxon>
        <taxon>Heterobranchia</taxon>
        <taxon>Euthyneura</taxon>
        <taxon>Tectipleura</taxon>
        <taxon>Aplysiida</taxon>
        <taxon>Aplysioidea</taxon>
        <taxon>Aplysiidae</taxon>
        <taxon>Aplysia</taxon>
    </lineage>
</organism>
<evidence type="ECO:0000313" key="2">
    <source>
        <dbReference type="Proteomes" id="UP000694888"/>
    </source>
</evidence>
<dbReference type="GeneID" id="106012835"/>
<keyword evidence="2" id="KW-1185">Reference proteome</keyword>